<keyword evidence="6" id="KW-0325">Glycoprotein</keyword>
<dbReference type="Gene3D" id="1.20.1250.20">
    <property type="entry name" value="MFS general substrate transporter like domains"/>
    <property type="match status" value="1"/>
</dbReference>
<feature type="transmembrane region" description="Helical" evidence="9">
    <location>
        <begin position="489"/>
        <end position="509"/>
    </location>
</feature>
<comment type="similarity">
    <text evidence="7">Belongs to the major facilitator superfamily. Sugar transporter (TC 2.A.1.1) family.</text>
</comment>
<evidence type="ECO:0000256" key="9">
    <source>
        <dbReference type="SAM" id="Phobius"/>
    </source>
</evidence>
<dbReference type="RefSeq" id="XP_024225587.1">
    <property type="nucleotide sequence ID" value="XM_024369819.2"/>
</dbReference>
<dbReference type="InterPro" id="IPR036259">
    <property type="entry name" value="MFS_trans_sf"/>
</dbReference>
<comment type="subcellular location">
    <subcellularLocation>
        <location evidence="1">Membrane</location>
        <topology evidence="1">Multi-pass membrane protein</topology>
    </subcellularLocation>
</comment>
<feature type="transmembrane region" description="Helical" evidence="9">
    <location>
        <begin position="369"/>
        <end position="388"/>
    </location>
</feature>
<evidence type="ECO:0000259" key="10">
    <source>
        <dbReference type="PROSITE" id="PS50850"/>
    </source>
</evidence>
<dbReference type="FunFam" id="1.20.1250.20:FF:000029">
    <property type="entry name" value="solute carrier family 2, facilitated glucose transporter member 4"/>
    <property type="match status" value="1"/>
</dbReference>
<evidence type="ECO:0000256" key="4">
    <source>
        <dbReference type="ARBA" id="ARBA00022989"/>
    </source>
</evidence>
<keyword evidence="3 9" id="KW-0812">Transmembrane</keyword>
<evidence type="ECO:0000256" key="1">
    <source>
        <dbReference type="ARBA" id="ARBA00004141"/>
    </source>
</evidence>
<dbReference type="GO" id="GO:0016020">
    <property type="term" value="C:membrane"/>
    <property type="evidence" value="ECO:0007669"/>
    <property type="project" value="UniProtKB-SubCell"/>
</dbReference>
<name>A0A6P3UZS2_BOMIM</name>
<gene>
    <name evidence="12 13" type="primary">LOC100743193</name>
</gene>
<dbReference type="RefSeq" id="XP_012244782.1">
    <property type="nucleotide sequence ID" value="XM_012389359.3"/>
</dbReference>
<dbReference type="InterPro" id="IPR005828">
    <property type="entry name" value="MFS_sugar_transport-like"/>
</dbReference>
<evidence type="ECO:0000313" key="11">
    <source>
        <dbReference type="Proteomes" id="UP000515180"/>
    </source>
</evidence>
<feature type="region of interest" description="Disordered" evidence="8">
    <location>
        <begin position="1"/>
        <end position="41"/>
    </location>
</feature>
<keyword evidence="5 9" id="KW-0472">Membrane</keyword>
<dbReference type="SUPFAM" id="SSF103473">
    <property type="entry name" value="MFS general substrate transporter"/>
    <property type="match status" value="1"/>
</dbReference>
<evidence type="ECO:0000256" key="6">
    <source>
        <dbReference type="ARBA" id="ARBA00023180"/>
    </source>
</evidence>
<evidence type="ECO:0000256" key="8">
    <source>
        <dbReference type="SAM" id="MobiDB-lite"/>
    </source>
</evidence>
<keyword evidence="12 13" id="KW-0762">Sugar transport</keyword>
<dbReference type="InterPro" id="IPR003663">
    <property type="entry name" value="Sugar/inositol_transpt"/>
</dbReference>
<keyword evidence="4 9" id="KW-1133">Transmembrane helix</keyword>
<dbReference type="InterPro" id="IPR005829">
    <property type="entry name" value="Sugar_transporter_CS"/>
</dbReference>
<accession>A0A6P3UZS2</accession>
<dbReference type="OrthoDB" id="4540492at2759"/>
<reference evidence="12 13" key="1">
    <citation type="submission" date="2025-04" db="UniProtKB">
        <authorList>
            <consortium name="RefSeq"/>
        </authorList>
    </citation>
    <scope>IDENTIFICATION</scope>
</reference>
<evidence type="ECO:0000313" key="13">
    <source>
        <dbReference type="RefSeq" id="XP_024225587.1"/>
    </source>
</evidence>
<keyword evidence="11" id="KW-1185">Reference proteome</keyword>
<keyword evidence="2 7" id="KW-0813">Transport</keyword>
<dbReference type="Proteomes" id="UP000515180">
    <property type="component" value="Unplaced"/>
</dbReference>
<feature type="transmembrane region" description="Helical" evidence="9">
    <location>
        <begin position="424"/>
        <end position="450"/>
    </location>
</feature>
<protein>
    <submittedName>
        <fullName evidence="12 13">Solute carrier family 2, facilitated glucose transporter member 1 isoform X5</fullName>
    </submittedName>
</protein>
<dbReference type="InterPro" id="IPR045263">
    <property type="entry name" value="GLUT"/>
</dbReference>
<feature type="domain" description="Major facilitator superfamily (MFS) profile" evidence="10">
    <location>
        <begin position="73"/>
        <end position="516"/>
    </location>
</feature>
<feature type="transmembrane region" description="Helical" evidence="9">
    <location>
        <begin position="462"/>
        <end position="483"/>
    </location>
</feature>
<dbReference type="KEGG" id="bim:100743193"/>
<dbReference type="AlphaFoldDB" id="A0A6P3UZS2"/>
<dbReference type="Pfam" id="PF00083">
    <property type="entry name" value="Sugar_tr"/>
    <property type="match status" value="1"/>
</dbReference>
<feature type="transmembrane region" description="Helical" evidence="9">
    <location>
        <begin position="328"/>
        <end position="349"/>
    </location>
</feature>
<evidence type="ECO:0000256" key="2">
    <source>
        <dbReference type="ARBA" id="ARBA00022448"/>
    </source>
</evidence>
<organism evidence="11 12">
    <name type="scientific">Bombus impatiens</name>
    <name type="common">Bumblebee</name>
    <dbReference type="NCBI Taxonomy" id="132113"/>
    <lineage>
        <taxon>Eukaryota</taxon>
        <taxon>Metazoa</taxon>
        <taxon>Ecdysozoa</taxon>
        <taxon>Arthropoda</taxon>
        <taxon>Hexapoda</taxon>
        <taxon>Insecta</taxon>
        <taxon>Pterygota</taxon>
        <taxon>Neoptera</taxon>
        <taxon>Endopterygota</taxon>
        <taxon>Hymenoptera</taxon>
        <taxon>Apocrita</taxon>
        <taxon>Aculeata</taxon>
        <taxon>Apoidea</taxon>
        <taxon>Anthophila</taxon>
        <taxon>Apidae</taxon>
        <taxon>Bombus</taxon>
        <taxon>Pyrobombus</taxon>
    </lineage>
</organism>
<feature type="transmembrane region" description="Helical" evidence="9">
    <location>
        <begin position="214"/>
        <end position="232"/>
    </location>
</feature>
<feature type="transmembrane region" description="Helical" evidence="9">
    <location>
        <begin position="180"/>
        <end position="202"/>
    </location>
</feature>
<dbReference type="NCBIfam" id="TIGR00879">
    <property type="entry name" value="SP"/>
    <property type="match status" value="1"/>
</dbReference>
<feature type="transmembrane region" description="Helical" evidence="9">
    <location>
        <begin position="154"/>
        <end position="174"/>
    </location>
</feature>
<dbReference type="PROSITE" id="PS00217">
    <property type="entry name" value="SUGAR_TRANSPORT_2"/>
    <property type="match status" value="1"/>
</dbReference>
<feature type="transmembrane region" description="Helical" evidence="9">
    <location>
        <begin position="395"/>
        <end position="418"/>
    </location>
</feature>
<feature type="transmembrane region" description="Helical" evidence="9">
    <location>
        <begin position="244"/>
        <end position="265"/>
    </location>
</feature>
<evidence type="ECO:0000256" key="5">
    <source>
        <dbReference type="ARBA" id="ARBA00023136"/>
    </source>
</evidence>
<sequence>MDRDDEDFGEGFVAESHPLRPTHLSVPINGRPDSRAPSISSSVSDMDVPIYARETTIPVSAGKGLNGRLAFAIAAAALGSSFQHGYNTGVVNAPQQLIENWISDLKMNRTGQVTKQSEVTMIWAIAVSIFCVGGMIGGSLVGSIADRFGRKGGLLLNNILVLLTVIFEGCAKAAKSYEMIIIGRFLIGINAGLNAGLAPMYLSEISPIHLRGAVGTVYQLVITMSILVSQILGLEQILGTDDQWPLLLCLTIVPAIFQVVTLPLCPESPKYLLLSKGKDMEAQRALAWLRGTIEVHDEMEEMRTEYESVKLVPKVTLKELFVNPSLRIPLMIAIMVMFAQQLSGINAVMFFSTKIFTMAQLDKTAAQNATMAVGAMNVVMTFVSLILVEKAGRKTLLLAGFSGMFIDTALLAICLAFADTSRAAAYSSIVLVMTFVILFATGPGSIPWFLVSELFNQSARPAATSVAIAVNWTANFIVSIGFLPLQEALGAYVFIIFAALQAFFVFFIYKKVPETKNKTMEEISSMFRQISYQ</sequence>
<dbReference type="PANTHER" id="PTHR23503">
    <property type="entry name" value="SOLUTE CARRIER FAMILY 2"/>
    <property type="match status" value="1"/>
</dbReference>
<feature type="transmembrane region" description="Helical" evidence="9">
    <location>
        <begin position="121"/>
        <end position="142"/>
    </location>
</feature>
<evidence type="ECO:0000256" key="7">
    <source>
        <dbReference type="RuleBase" id="RU003346"/>
    </source>
</evidence>
<dbReference type="InterPro" id="IPR020846">
    <property type="entry name" value="MFS_dom"/>
</dbReference>
<dbReference type="PANTHER" id="PTHR23503:SF8">
    <property type="entry name" value="FACILITATED GLUCOSE TRANSPORTER PROTEIN 1"/>
    <property type="match status" value="1"/>
</dbReference>
<dbReference type="GeneID" id="100743193"/>
<dbReference type="PROSITE" id="PS50850">
    <property type="entry name" value="MFS"/>
    <property type="match status" value="1"/>
</dbReference>
<dbReference type="PROSITE" id="PS00216">
    <property type="entry name" value="SUGAR_TRANSPORT_1"/>
    <property type="match status" value="1"/>
</dbReference>
<dbReference type="GO" id="GO:0015149">
    <property type="term" value="F:hexose transmembrane transporter activity"/>
    <property type="evidence" value="ECO:0007669"/>
    <property type="project" value="TreeGrafter"/>
</dbReference>
<proteinExistence type="inferred from homology"/>
<evidence type="ECO:0000256" key="3">
    <source>
        <dbReference type="ARBA" id="ARBA00022692"/>
    </source>
</evidence>
<dbReference type="PRINTS" id="PR00171">
    <property type="entry name" value="SUGRTRNSPORT"/>
</dbReference>
<evidence type="ECO:0000313" key="12">
    <source>
        <dbReference type="RefSeq" id="XP_012244782.1"/>
    </source>
</evidence>